<reference evidence="2 3" key="1">
    <citation type="journal article" date="2016" name="Environ. Microbiol.">
        <title>New Methyloceanibacter diversity from North Sea sediments includes methanotroph containing solely the soluble methane monooxygenase.</title>
        <authorList>
            <person name="Vekeman B."/>
            <person name="Kerckhof F.M."/>
            <person name="Cremers G."/>
            <person name="de Vos P."/>
            <person name="Vandamme P."/>
            <person name="Boon N."/>
            <person name="Op den Camp H.J."/>
            <person name="Heylen K."/>
        </authorList>
    </citation>
    <scope>NUCLEOTIDE SEQUENCE [LARGE SCALE GENOMIC DNA]</scope>
    <source>
        <strain evidence="2 3">R-67177</strain>
    </source>
</reference>
<proteinExistence type="predicted"/>
<dbReference type="Gene3D" id="3.10.180.10">
    <property type="entry name" value="2,3-Dihydroxybiphenyl 1,2-Dioxygenase, domain 1"/>
    <property type="match status" value="1"/>
</dbReference>
<accession>A0A1E3WBJ5</accession>
<keyword evidence="3" id="KW-1185">Reference proteome</keyword>
<dbReference type="InterPro" id="IPR037523">
    <property type="entry name" value="VOC_core"/>
</dbReference>
<dbReference type="EMBL" id="LPWD01000154">
    <property type="protein sequence ID" value="ODS03175.1"/>
    <property type="molecule type" value="Genomic_DNA"/>
</dbReference>
<sequence length="137" mass="14977">MTPAFTHCAMHVTDLDKSIGFYESYCGMTIVKEHGEGDKRVVWLASPGAEQSFVLVLLGGGPKRDQDADDMTHYGFGVPTRADVDRIAAQAKEDGLLHWEPRDYAPPTGYLCGVKDPTGYIVEFSYGQPLGPHGEDT</sequence>
<dbReference type="InterPro" id="IPR004360">
    <property type="entry name" value="Glyas_Fos-R_dOase_dom"/>
</dbReference>
<comment type="caution">
    <text evidence="2">The sequence shown here is derived from an EMBL/GenBank/DDBJ whole genome shotgun (WGS) entry which is preliminary data.</text>
</comment>
<dbReference type="InterPro" id="IPR029068">
    <property type="entry name" value="Glyas_Bleomycin-R_OHBP_Dase"/>
</dbReference>
<name>A0A1E3WBJ5_9HYPH</name>
<protein>
    <recommendedName>
        <fullName evidence="1">VOC domain-containing protein</fullName>
    </recommendedName>
</protein>
<organism evidence="2 3">
    <name type="scientific">Methyloceanibacter marginalis</name>
    <dbReference type="NCBI Taxonomy" id="1774971"/>
    <lineage>
        <taxon>Bacteria</taxon>
        <taxon>Pseudomonadati</taxon>
        <taxon>Pseudomonadota</taxon>
        <taxon>Alphaproteobacteria</taxon>
        <taxon>Hyphomicrobiales</taxon>
        <taxon>Hyphomicrobiaceae</taxon>
        <taxon>Methyloceanibacter</taxon>
    </lineage>
</organism>
<dbReference type="PANTHER" id="PTHR41294:SF1">
    <property type="entry name" value="CADMIUM-INDUCED PROTEIN CADI"/>
    <property type="match status" value="1"/>
</dbReference>
<dbReference type="SUPFAM" id="SSF54593">
    <property type="entry name" value="Glyoxalase/Bleomycin resistance protein/Dihydroxybiphenyl dioxygenase"/>
    <property type="match status" value="1"/>
</dbReference>
<evidence type="ECO:0000313" key="2">
    <source>
        <dbReference type="EMBL" id="ODS03175.1"/>
    </source>
</evidence>
<dbReference type="OrthoDB" id="2613830at2"/>
<dbReference type="GO" id="GO:0046686">
    <property type="term" value="P:response to cadmium ion"/>
    <property type="evidence" value="ECO:0007669"/>
    <property type="project" value="TreeGrafter"/>
</dbReference>
<dbReference type="InterPro" id="IPR052393">
    <property type="entry name" value="Cadmium-induced_rsp"/>
</dbReference>
<dbReference type="Pfam" id="PF00903">
    <property type="entry name" value="Glyoxalase"/>
    <property type="match status" value="1"/>
</dbReference>
<dbReference type="PROSITE" id="PS51819">
    <property type="entry name" value="VOC"/>
    <property type="match status" value="1"/>
</dbReference>
<feature type="domain" description="VOC" evidence="1">
    <location>
        <begin position="4"/>
        <end position="127"/>
    </location>
</feature>
<gene>
    <name evidence="2" type="ORF">AUC71_11050</name>
</gene>
<dbReference type="Proteomes" id="UP000095042">
    <property type="component" value="Unassembled WGS sequence"/>
</dbReference>
<dbReference type="AlphaFoldDB" id="A0A1E3WBJ5"/>
<evidence type="ECO:0000259" key="1">
    <source>
        <dbReference type="PROSITE" id="PS51819"/>
    </source>
</evidence>
<dbReference type="RefSeq" id="WP_069623619.1">
    <property type="nucleotide sequence ID" value="NZ_LPWD01000154.1"/>
</dbReference>
<dbReference type="CDD" id="cd06587">
    <property type="entry name" value="VOC"/>
    <property type="match status" value="1"/>
</dbReference>
<dbReference type="PANTHER" id="PTHR41294">
    <property type="entry name" value="CADMIUM-INDUCED PROTEIN CADI"/>
    <property type="match status" value="1"/>
</dbReference>
<evidence type="ECO:0000313" key="3">
    <source>
        <dbReference type="Proteomes" id="UP000095042"/>
    </source>
</evidence>